<evidence type="ECO:0000256" key="5">
    <source>
        <dbReference type="ARBA" id="ARBA00022777"/>
    </source>
</evidence>
<dbReference type="PROSITE" id="PS50011">
    <property type="entry name" value="PROTEIN_KINASE_DOM"/>
    <property type="match status" value="1"/>
</dbReference>
<keyword evidence="7" id="KW-0802">TPR repeat</keyword>
<dbReference type="EMBL" id="QTSU01000001">
    <property type="protein sequence ID" value="RDZ29117.1"/>
    <property type="molecule type" value="Genomic_DNA"/>
</dbReference>
<proteinExistence type="predicted"/>
<keyword evidence="5 11" id="KW-0418">Kinase</keyword>
<dbReference type="Gene3D" id="1.25.40.10">
    <property type="entry name" value="Tetratricopeptide repeat domain"/>
    <property type="match status" value="2"/>
</dbReference>
<keyword evidence="12" id="KW-1185">Reference proteome</keyword>
<dbReference type="PROSITE" id="PS00107">
    <property type="entry name" value="PROTEIN_KINASE_ATP"/>
    <property type="match status" value="1"/>
</dbReference>
<dbReference type="OrthoDB" id="9801841at2"/>
<dbReference type="SMART" id="SM00220">
    <property type="entry name" value="S_TKc"/>
    <property type="match status" value="1"/>
</dbReference>
<evidence type="ECO:0000256" key="8">
    <source>
        <dbReference type="PROSITE-ProRule" id="PRU10141"/>
    </source>
</evidence>
<dbReference type="Pfam" id="PF00069">
    <property type="entry name" value="Pkinase"/>
    <property type="match status" value="1"/>
</dbReference>
<keyword evidence="2 11" id="KW-0723">Serine/threonine-protein kinase</keyword>
<gene>
    <name evidence="11" type="ORF">DX914_08485</name>
</gene>
<keyword evidence="3" id="KW-0808">Transferase</keyword>
<feature type="repeat" description="TPR" evidence="7">
    <location>
        <begin position="656"/>
        <end position="689"/>
    </location>
</feature>
<evidence type="ECO:0000256" key="2">
    <source>
        <dbReference type="ARBA" id="ARBA00022527"/>
    </source>
</evidence>
<dbReference type="PROSITE" id="PS50005">
    <property type="entry name" value="TPR"/>
    <property type="match status" value="1"/>
</dbReference>
<dbReference type="PANTHER" id="PTHR43289:SF6">
    <property type="entry name" value="SERINE_THREONINE-PROTEIN KINASE NEKL-3"/>
    <property type="match status" value="1"/>
</dbReference>
<dbReference type="GO" id="GO:0004674">
    <property type="term" value="F:protein serine/threonine kinase activity"/>
    <property type="evidence" value="ECO:0007669"/>
    <property type="project" value="UniProtKB-KW"/>
</dbReference>
<dbReference type="PANTHER" id="PTHR43289">
    <property type="entry name" value="MITOGEN-ACTIVATED PROTEIN KINASE KINASE KINASE 20-RELATED"/>
    <property type="match status" value="1"/>
</dbReference>
<evidence type="ECO:0000256" key="3">
    <source>
        <dbReference type="ARBA" id="ARBA00022679"/>
    </source>
</evidence>
<evidence type="ECO:0000256" key="9">
    <source>
        <dbReference type="SAM" id="Coils"/>
    </source>
</evidence>
<name>A0A371K5J9_9GAMM</name>
<evidence type="ECO:0000313" key="11">
    <source>
        <dbReference type="EMBL" id="RDZ29117.1"/>
    </source>
</evidence>
<dbReference type="PROSITE" id="PS00108">
    <property type="entry name" value="PROTEIN_KINASE_ST"/>
    <property type="match status" value="1"/>
</dbReference>
<evidence type="ECO:0000256" key="6">
    <source>
        <dbReference type="ARBA" id="ARBA00022840"/>
    </source>
</evidence>
<dbReference type="Gene3D" id="1.10.510.10">
    <property type="entry name" value="Transferase(Phosphotransferase) domain 1"/>
    <property type="match status" value="1"/>
</dbReference>
<evidence type="ECO:0000313" key="12">
    <source>
        <dbReference type="Proteomes" id="UP000264492"/>
    </source>
</evidence>
<sequence>MTDSNAPTTTGLYAQQRLAPGTVLAGRFRIEAVLGVGGMGVVYRATDLTLDVPIALKLLRPELATRADAFERFRQELLMARQVSSPRVVRIHDLAQHDGQWLIGMDYIDGEALDRKLDREGPLPIEDVIRIARQVAEGLAAAHARGVIHRDLKPANVLVDRAGDASITDFGVARSLASTGLTQSGAVVGTPDYLSPEQARGETVDARSDLYALGLILYEMLSGAIPFAGGTVHEVLAQRMLRAPAPVGEKRPQTPPWLARLTDRLLRPQPAHRLQSAQQVIAVLDQRKLARDYRPSRRAWWAVAAVLALAVAGGNLWWRTQHNAAVPAGVAAVAPLHRLLVLPVDAPDDAVPVQRRTALAAQLRNALAAIPGYAVVDEDRSQQALRQLDPTGSARLDADALRRTVGADRMLHVVLRRDGSAWIADAELLDAAGRAHRSAGRGADPLAAFAALPADAGFRRDLGLSASPTLPLPPPKALDAYGQGLLARQDSAPVDALAAFRSAADAAPSFAPAWLGAAESAQAIGDLDAAYDAIERGQRALGDAPASLRRRYAAERALLDGDAAAAAGAWREQLKATPDDTRAELELGRALGAGGDFAAAVAQLLALTARDANDPRAWYELGKFSILHGQARRAVDDYLVRALVLYKRSGNRYGEAETVNALGIGYSRLGQNDHAQEQYRKAVELRRAVGNRRGLATSLRNLGNVLSLSGRYDEAAASLQQARELHLALDDRHGLAAVDNELGLLAEERGDYTAALTAFRAALQGWQQTGDEQGTAQALNDIGFAQYQLGAYDDAQAYLLQSSAAYEKLGDQTGRIRSQQNLGQLATARGQWNAAREQLQRTLGDAEREQMVEEAAVSRRNLAELDLLQGRYDQALEQSGKAEALFRQRQDPRGVADAGLLRAQTLFAAGAAVQAGKALEALAQSVAQAPPEQRGLDALLRAELARHGGDAKSAAQRLQEARRLAQASGARLLRLQVALEAMRQGQHEPDLDARTATLGHAALRLGWAETAIEQALAARRYDDAVKRYRSVLPLLRRGDYAGAFRLHELGASALAQAGDAGAATAAREDALAALQRVRAHLPDALRAGFDASPRIARLDPPRQR</sequence>
<keyword evidence="4 8" id="KW-0547">Nucleotide-binding</keyword>
<dbReference type="InterPro" id="IPR011990">
    <property type="entry name" value="TPR-like_helical_dom_sf"/>
</dbReference>
<dbReference type="RefSeq" id="WP_115858552.1">
    <property type="nucleotide sequence ID" value="NZ_QTSU01000001.1"/>
</dbReference>
<keyword evidence="9" id="KW-0175">Coiled coil</keyword>
<keyword evidence="6 8" id="KW-0067">ATP-binding</keyword>
<dbReference type="InterPro" id="IPR017441">
    <property type="entry name" value="Protein_kinase_ATP_BS"/>
</dbReference>
<dbReference type="Pfam" id="PF13424">
    <property type="entry name" value="TPR_12"/>
    <property type="match status" value="2"/>
</dbReference>
<dbReference type="CDD" id="cd14014">
    <property type="entry name" value="STKc_PknB_like"/>
    <property type="match status" value="1"/>
</dbReference>
<reference evidence="11 12" key="1">
    <citation type="submission" date="2018-08" db="EMBL/GenBank/DDBJ databases">
        <title>Lysobacter sp. zong2l5, whole genome shotgun sequence.</title>
        <authorList>
            <person name="Zhang X."/>
            <person name="Feng G."/>
            <person name="Zhu H."/>
        </authorList>
    </citation>
    <scope>NUCLEOTIDE SEQUENCE [LARGE SCALE GENOMIC DNA]</scope>
    <source>
        <strain evidence="12">zong2l5</strain>
    </source>
</reference>
<feature type="coiled-coil region" evidence="9">
    <location>
        <begin position="829"/>
        <end position="856"/>
    </location>
</feature>
<dbReference type="InterPro" id="IPR008271">
    <property type="entry name" value="Ser/Thr_kinase_AS"/>
</dbReference>
<dbReference type="SUPFAM" id="SSF56112">
    <property type="entry name" value="Protein kinase-like (PK-like)"/>
    <property type="match status" value="1"/>
</dbReference>
<dbReference type="InterPro" id="IPR011009">
    <property type="entry name" value="Kinase-like_dom_sf"/>
</dbReference>
<dbReference type="InterPro" id="IPR019734">
    <property type="entry name" value="TPR_rpt"/>
</dbReference>
<evidence type="ECO:0000256" key="4">
    <source>
        <dbReference type="ARBA" id="ARBA00022741"/>
    </source>
</evidence>
<dbReference type="SMART" id="SM00028">
    <property type="entry name" value="TPR"/>
    <property type="match status" value="9"/>
</dbReference>
<protein>
    <recommendedName>
        <fullName evidence="1">non-specific serine/threonine protein kinase</fullName>
        <ecNumber evidence="1">2.7.11.1</ecNumber>
    </recommendedName>
</protein>
<dbReference type="GO" id="GO:0005524">
    <property type="term" value="F:ATP binding"/>
    <property type="evidence" value="ECO:0007669"/>
    <property type="project" value="UniProtKB-UniRule"/>
</dbReference>
<dbReference type="EC" id="2.7.11.1" evidence="1"/>
<accession>A0A371K5J9</accession>
<dbReference type="Proteomes" id="UP000264492">
    <property type="component" value="Unassembled WGS sequence"/>
</dbReference>
<evidence type="ECO:0000256" key="1">
    <source>
        <dbReference type="ARBA" id="ARBA00012513"/>
    </source>
</evidence>
<evidence type="ECO:0000259" key="10">
    <source>
        <dbReference type="PROSITE" id="PS50011"/>
    </source>
</evidence>
<feature type="binding site" evidence="8">
    <location>
        <position position="57"/>
    </location>
    <ligand>
        <name>ATP</name>
        <dbReference type="ChEBI" id="CHEBI:30616"/>
    </ligand>
</feature>
<dbReference type="FunFam" id="1.10.510.10:FF:000021">
    <property type="entry name" value="Serine/threonine protein kinase"/>
    <property type="match status" value="1"/>
</dbReference>
<dbReference type="SUPFAM" id="SSF48452">
    <property type="entry name" value="TPR-like"/>
    <property type="match status" value="3"/>
</dbReference>
<dbReference type="Gene3D" id="3.30.200.20">
    <property type="entry name" value="Phosphorylase Kinase, domain 1"/>
    <property type="match status" value="1"/>
</dbReference>
<dbReference type="InterPro" id="IPR000719">
    <property type="entry name" value="Prot_kinase_dom"/>
</dbReference>
<comment type="caution">
    <text evidence="11">The sequence shown here is derived from an EMBL/GenBank/DDBJ whole genome shotgun (WGS) entry which is preliminary data.</text>
</comment>
<feature type="domain" description="Protein kinase" evidence="10">
    <location>
        <begin position="28"/>
        <end position="289"/>
    </location>
</feature>
<dbReference type="AlphaFoldDB" id="A0A371K5J9"/>
<organism evidence="11 12">
    <name type="scientific">Lysobacter silvisoli</name>
    <dbReference type="NCBI Taxonomy" id="2293254"/>
    <lineage>
        <taxon>Bacteria</taxon>
        <taxon>Pseudomonadati</taxon>
        <taxon>Pseudomonadota</taxon>
        <taxon>Gammaproteobacteria</taxon>
        <taxon>Lysobacterales</taxon>
        <taxon>Lysobacteraceae</taxon>
        <taxon>Lysobacter</taxon>
    </lineage>
</organism>
<evidence type="ECO:0000256" key="7">
    <source>
        <dbReference type="PROSITE-ProRule" id="PRU00339"/>
    </source>
</evidence>